<protein>
    <submittedName>
        <fullName evidence="1">Uncharacterized protein</fullName>
    </submittedName>
</protein>
<keyword evidence="2" id="KW-1185">Reference proteome</keyword>
<evidence type="ECO:0000313" key="2">
    <source>
        <dbReference type="Proteomes" id="UP000290289"/>
    </source>
</evidence>
<dbReference type="Proteomes" id="UP000290289">
    <property type="component" value="Chromosome 13"/>
</dbReference>
<gene>
    <name evidence="1" type="ORF">DVH24_002233</name>
</gene>
<name>A0A498I9S0_MALDO</name>
<comment type="caution">
    <text evidence="1">The sequence shown here is derived from an EMBL/GenBank/DDBJ whole genome shotgun (WGS) entry which is preliminary data.</text>
</comment>
<organism evidence="1 2">
    <name type="scientific">Malus domestica</name>
    <name type="common">Apple</name>
    <name type="synonym">Pyrus malus</name>
    <dbReference type="NCBI Taxonomy" id="3750"/>
    <lineage>
        <taxon>Eukaryota</taxon>
        <taxon>Viridiplantae</taxon>
        <taxon>Streptophyta</taxon>
        <taxon>Embryophyta</taxon>
        <taxon>Tracheophyta</taxon>
        <taxon>Spermatophyta</taxon>
        <taxon>Magnoliopsida</taxon>
        <taxon>eudicotyledons</taxon>
        <taxon>Gunneridae</taxon>
        <taxon>Pentapetalae</taxon>
        <taxon>rosids</taxon>
        <taxon>fabids</taxon>
        <taxon>Rosales</taxon>
        <taxon>Rosaceae</taxon>
        <taxon>Amygdaloideae</taxon>
        <taxon>Maleae</taxon>
        <taxon>Malus</taxon>
    </lineage>
</organism>
<reference evidence="1 2" key="1">
    <citation type="submission" date="2018-10" db="EMBL/GenBank/DDBJ databases">
        <title>A high-quality apple genome assembly.</title>
        <authorList>
            <person name="Hu J."/>
        </authorList>
    </citation>
    <scope>NUCLEOTIDE SEQUENCE [LARGE SCALE GENOMIC DNA]</scope>
    <source>
        <strain evidence="2">cv. HFTH1</strain>
        <tissue evidence="1">Young leaf</tissue>
    </source>
</reference>
<evidence type="ECO:0000313" key="1">
    <source>
        <dbReference type="EMBL" id="RXH78715.1"/>
    </source>
</evidence>
<sequence>MRLNFKDKVGKKMHFGTFWSKMELGMHVTYLELRISVQRIMNSATKEQEHPCRAIHIAFPLDSHACLIILVL</sequence>
<dbReference type="AlphaFoldDB" id="A0A498I9S0"/>
<proteinExistence type="predicted"/>
<accession>A0A498I9S0</accession>
<dbReference type="EMBL" id="RDQH01000339">
    <property type="protein sequence ID" value="RXH78715.1"/>
    <property type="molecule type" value="Genomic_DNA"/>
</dbReference>